<comment type="caution">
    <text evidence="2">The sequence shown here is derived from an EMBL/GenBank/DDBJ whole genome shotgun (WGS) entry which is preliminary data.</text>
</comment>
<keyword evidence="1" id="KW-0732">Signal</keyword>
<organism evidence="2 3">
    <name type="scientific">Paraburkholderia steynii</name>
    <dbReference type="NCBI Taxonomy" id="1245441"/>
    <lineage>
        <taxon>Bacteria</taxon>
        <taxon>Pseudomonadati</taxon>
        <taxon>Pseudomonadota</taxon>
        <taxon>Betaproteobacteria</taxon>
        <taxon>Burkholderiales</taxon>
        <taxon>Burkholderiaceae</taxon>
        <taxon>Paraburkholderia</taxon>
    </lineage>
</organism>
<feature type="signal peptide" evidence="1">
    <location>
        <begin position="1"/>
        <end position="19"/>
    </location>
</feature>
<keyword evidence="3" id="KW-1185">Reference proteome</keyword>
<dbReference type="Proteomes" id="UP000294200">
    <property type="component" value="Unassembled WGS sequence"/>
</dbReference>
<evidence type="ECO:0000313" key="2">
    <source>
        <dbReference type="EMBL" id="TCG07023.1"/>
    </source>
</evidence>
<sequence>MKRAIVNSALLLVTATAVAASHASAMHAPQWLAALWPISSANAATEASKLGDLSKFRLIVADTSKLVDANDLAGAKKRIKDLETSWDEAEAGLKPRAAADWHKLDKSIDDALEALRENSPSQAKCKKTLADLLALMDRMSGKV</sequence>
<evidence type="ECO:0008006" key="4">
    <source>
        <dbReference type="Google" id="ProtNLM"/>
    </source>
</evidence>
<protein>
    <recommendedName>
        <fullName evidence="4">Histidine kinase</fullName>
    </recommendedName>
</protein>
<dbReference type="AlphaFoldDB" id="A0A4R0X9Q0"/>
<accession>A0A4R0X9Q0</accession>
<name>A0A4R0X9Q0_9BURK</name>
<evidence type="ECO:0000256" key="1">
    <source>
        <dbReference type="SAM" id="SignalP"/>
    </source>
</evidence>
<dbReference type="EMBL" id="MWML01000082">
    <property type="protein sequence ID" value="TCG07023.1"/>
    <property type="molecule type" value="Genomic_DNA"/>
</dbReference>
<gene>
    <name evidence="2" type="ORF">BZM27_22300</name>
</gene>
<feature type="chain" id="PRO_5020369272" description="Histidine kinase" evidence="1">
    <location>
        <begin position="20"/>
        <end position="143"/>
    </location>
</feature>
<proteinExistence type="predicted"/>
<reference evidence="2 3" key="1">
    <citation type="submission" date="2017-02" db="EMBL/GenBank/DDBJ databases">
        <title>Paraburkholderia sophoroidis sp. nov. and Paraburkholderia steynii sp. nov. rhizobial symbionts of the fynbos legume Hypocalyptus sophoroides.</title>
        <authorList>
            <person name="Steenkamp E.T."/>
            <person name="Beukes C.W."/>
            <person name="Van Zyl E."/>
            <person name="Avontuur J."/>
            <person name="Chan W.Y."/>
            <person name="Hassen A."/>
            <person name="Palmer M."/>
            <person name="Mthombeni L."/>
            <person name="Phalane F."/>
            <person name="Sereme K."/>
            <person name="Venter S.N."/>
        </authorList>
    </citation>
    <scope>NUCLEOTIDE SEQUENCE [LARGE SCALE GENOMIC DNA]</scope>
    <source>
        <strain evidence="2 3">HC1.1ba</strain>
    </source>
</reference>
<evidence type="ECO:0000313" key="3">
    <source>
        <dbReference type="Proteomes" id="UP000294200"/>
    </source>
</evidence>